<evidence type="ECO:0000256" key="5">
    <source>
        <dbReference type="ARBA" id="ARBA00023136"/>
    </source>
</evidence>
<dbReference type="InterPro" id="IPR010432">
    <property type="entry name" value="RDD"/>
</dbReference>
<dbReference type="RefSeq" id="WP_334579030.1">
    <property type="nucleotide sequence ID" value="NZ_JBEZVE010000006.1"/>
</dbReference>
<keyword evidence="2" id="KW-1003">Cell membrane</keyword>
<organism evidence="8 9">
    <name type="scientific">Streptomyces sp. 900129855</name>
    <dbReference type="NCBI Taxonomy" id="3155129"/>
    <lineage>
        <taxon>Bacteria</taxon>
        <taxon>Bacillati</taxon>
        <taxon>Actinomycetota</taxon>
        <taxon>Actinomycetes</taxon>
        <taxon>Kitasatosporales</taxon>
        <taxon>Streptomycetaceae</taxon>
        <taxon>Streptomyces</taxon>
    </lineage>
</organism>
<evidence type="ECO:0000259" key="7">
    <source>
        <dbReference type="Pfam" id="PF06271"/>
    </source>
</evidence>
<evidence type="ECO:0000313" key="8">
    <source>
        <dbReference type="EMBL" id="MEU3781552.1"/>
    </source>
</evidence>
<feature type="transmembrane region" description="Helical" evidence="6">
    <location>
        <begin position="41"/>
        <end position="61"/>
    </location>
</feature>
<protein>
    <submittedName>
        <fullName evidence="8">RDD family protein</fullName>
    </submittedName>
</protein>
<dbReference type="PANTHER" id="PTHR36115">
    <property type="entry name" value="PROLINE-RICH ANTIGEN HOMOLOG-RELATED"/>
    <property type="match status" value="1"/>
</dbReference>
<evidence type="ECO:0000256" key="2">
    <source>
        <dbReference type="ARBA" id="ARBA00022475"/>
    </source>
</evidence>
<keyword evidence="5 6" id="KW-0472">Membrane</keyword>
<dbReference type="Proteomes" id="UP001550739">
    <property type="component" value="Unassembled WGS sequence"/>
</dbReference>
<sequence length="186" mass="20131">MDPLWGARPEGAQVEYVADVGGVVRASGNPVLVLAPNGRRIAARVVDTVIATVFACLGFFVEVASTDGIALLVLMPVGLVAGGLLYYMPLVHWWGTTVGKRIFGLRVVRLWSDGTLPPSWKDVFIREFDRGAFLAIPVLNLLVGAILLAQMAKDRGAYHQSKSDRSARTAVVRWPAYVGGDRWAGK</sequence>
<name>A0ABV2ZG89_9ACTN</name>
<keyword evidence="9" id="KW-1185">Reference proteome</keyword>
<dbReference type="InterPro" id="IPR051791">
    <property type="entry name" value="Pra-immunoreactive"/>
</dbReference>
<dbReference type="Pfam" id="PF06271">
    <property type="entry name" value="RDD"/>
    <property type="match status" value="1"/>
</dbReference>
<accession>A0ABV2ZG89</accession>
<evidence type="ECO:0000256" key="1">
    <source>
        <dbReference type="ARBA" id="ARBA00004651"/>
    </source>
</evidence>
<keyword evidence="4 6" id="KW-1133">Transmembrane helix</keyword>
<gene>
    <name evidence="8" type="ORF">AB0E89_13355</name>
</gene>
<evidence type="ECO:0000313" key="9">
    <source>
        <dbReference type="Proteomes" id="UP001550739"/>
    </source>
</evidence>
<reference evidence="8 9" key="1">
    <citation type="submission" date="2024-06" db="EMBL/GenBank/DDBJ databases">
        <title>The Natural Products Discovery Center: Release of the First 8490 Sequenced Strains for Exploring Actinobacteria Biosynthetic Diversity.</title>
        <authorList>
            <person name="Kalkreuter E."/>
            <person name="Kautsar S.A."/>
            <person name="Yang D."/>
            <person name="Bader C.D."/>
            <person name="Teijaro C.N."/>
            <person name="Fluegel L."/>
            <person name="Davis C.M."/>
            <person name="Simpson J.R."/>
            <person name="Lauterbach L."/>
            <person name="Steele A.D."/>
            <person name="Gui C."/>
            <person name="Meng S."/>
            <person name="Li G."/>
            <person name="Viehrig K."/>
            <person name="Ye F."/>
            <person name="Su P."/>
            <person name="Kiefer A.F."/>
            <person name="Nichols A."/>
            <person name="Cepeda A.J."/>
            <person name="Yan W."/>
            <person name="Fan B."/>
            <person name="Jiang Y."/>
            <person name="Adhikari A."/>
            <person name="Zheng C.-J."/>
            <person name="Schuster L."/>
            <person name="Cowan T.M."/>
            <person name="Smanski M.J."/>
            <person name="Chevrette M.G."/>
            <person name="De Carvalho L.P.S."/>
            <person name="Shen B."/>
        </authorList>
    </citation>
    <scope>NUCLEOTIDE SEQUENCE [LARGE SCALE GENOMIC DNA]</scope>
    <source>
        <strain evidence="8 9">NPDC033843</strain>
    </source>
</reference>
<evidence type="ECO:0000256" key="4">
    <source>
        <dbReference type="ARBA" id="ARBA00022989"/>
    </source>
</evidence>
<evidence type="ECO:0000256" key="3">
    <source>
        <dbReference type="ARBA" id="ARBA00022692"/>
    </source>
</evidence>
<feature type="domain" description="RDD" evidence="7">
    <location>
        <begin position="35"/>
        <end position="153"/>
    </location>
</feature>
<keyword evidence="3 6" id="KW-0812">Transmembrane</keyword>
<evidence type="ECO:0000256" key="6">
    <source>
        <dbReference type="SAM" id="Phobius"/>
    </source>
</evidence>
<proteinExistence type="predicted"/>
<comment type="subcellular location">
    <subcellularLocation>
        <location evidence="1">Cell membrane</location>
        <topology evidence="1">Multi-pass membrane protein</topology>
    </subcellularLocation>
</comment>
<dbReference type="EMBL" id="JBEZVE010000006">
    <property type="protein sequence ID" value="MEU3781552.1"/>
    <property type="molecule type" value="Genomic_DNA"/>
</dbReference>
<feature type="transmembrane region" description="Helical" evidence="6">
    <location>
        <begin position="132"/>
        <end position="152"/>
    </location>
</feature>
<comment type="caution">
    <text evidence="8">The sequence shown here is derived from an EMBL/GenBank/DDBJ whole genome shotgun (WGS) entry which is preliminary data.</text>
</comment>
<feature type="transmembrane region" description="Helical" evidence="6">
    <location>
        <begin position="68"/>
        <end position="88"/>
    </location>
</feature>